<sequence>MGGARVKVNGSASLAHDHWRCSCGGAQASSDLQTTETRDRFAAEIGVFFGQFFSFLSSPATRHISPQSTLLYLLSQTTGPQLSVRNCQHTRQESQPMSPLPNFLGTYLRYLPTDATCPSLEVFRLFCDIREVKTIRTRNRCRSFETIWDGARGFQACQASELMHIGRRPQIIPPYCCSSRFLSMFLALPDSVTSFPAPQRSCHGGMCTSQPPLQALYHRHQAFG</sequence>
<comment type="caution">
    <text evidence="1">The sequence shown here is derived from an EMBL/GenBank/DDBJ whole genome shotgun (WGS) entry which is preliminary data.</text>
</comment>
<reference evidence="1" key="1">
    <citation type="journal article" date="2023" name="Mol. Phylogenet. Evol.">
        <title>Genome-scale phylogeny and comparative genomics of the fungal order Sordariales.</title>
        <authorList>
            <person name="Hensen N."/>
            <person name="Bonometti L."/>
            <person name="Westerberg I."/>
            <person name="Brannstrom I.O."/>
            <person name="Guillou S."/>
            <person name="Cros-Aarteil S."/>
            <person name="Calhoun S."/>
            <person name="Haridas S."/>
            <person name="Kuo A."/>
            <person name="Mondo S."/>
            <person name="Pangilinan J."/>
            <person name="Riley R."/>
            <person name="LaButti K."/>
            <person name="Andreopoulos B."/>
            <person name="Lipzen A."/>
            <person name="Chen C."/>
            <person name="Yan M."/>
            <person name="Daum C."/>
            <person name="Ng V."/>
            <person name="Clum A."/>
            <person name="Steindorff A."/>
            <person name="Ohm R.A."/>
            <person name="Martin F."/>
            <person name="Silar P."/>
            <person name="Natvig D.O."/>
            <person name="Lalanne C."/>
            <person name="Gautier V."/>
            <person name="Ament-Velasquez S.L."/>
            <person name="Kruys A."/>
            <person name="Hutchinson M.I."/>
            <person name="Powell A.J."/>
            <person name="Barry K."/>
            <person name="Miller A.N."/>
            <person name="Grigoriev I.V."/>
            <person name="Debuchy R."/>
            <person name="Gladieux P."/>
            <person name="Hiltunen Thoren M."/>
            <person name="Johannesson H."/>
        </authorList>
    </citation>
    <scope>NUCLEOTIDE SEQUENCE</scope>
    <source>
        <strain evidence="1">CBS 232.78</strain>
    </source>
</reference>
<gene>
    <name evidence="1" type="ORF">B0H63DRAFT_61335</name>
</gene>
<evidence type="ECO:0000313" key="2">
    <source>
        <dbReference type="Proteomes" id="UP001285441"/>
    </source>
</evidence>
<dbReference type="AlphaFoldDB" id="A0AAE0U8W3"/>
<keyword evidence="2" id="KW-1185">Reference proteome</keyword>
<dbReference type="Proteomes" id="UP001285441">
    <property type="component" value="Unassembled WGS sequence"/>
</dbReference>
<reference evidence="1" key="2">
    <citation type="submission" date="2023-06" db="EMBL/GenBank/DDBJ databases">
        <authorList>
            <consortium name="Lawrence Berkeley National Laboratory"/>
            <person name="Haridas S."/>
            <person name="Hensen N."/>
            <person name="Bonometti L."/>
            <person name="Westerberg I."/>
            <person name="Brannstrom I.O."/>
            <person name="Guillou S."/>
            <person name="Cros-Aarteil S."/>
            <person name="Calhoun S."/>
            <person name="Kuo A."/>
            <person name="Mondo S."/>
            <person name="Pangilinan J."/>
            <person name="Riley R."/>
            <person name="LaButti K."/>
            <person name="Andreopoulos B."/>
            <person name="Lipzen A."/>
            <person name="Chen C."/>
            <person name="Yanf M."/>
            <person name="Daum C."/>
            <person name="Ng V."/>
            <person name="Clum A."/>
            <person name="Steindorff A."/>
            <person name="Ohm R."/>
            <person name="Martin F."/>
            <person name="Silar P."/>
            <person name="Natvig D."/>
            <person name="Lalanne C."/>
            <person name="Gautier V."/>
            <person name="Ament-velasquez S.L."/>
            <person name="Kruys A."/>
            <person name="Hutchinson M.I."/>
            <person name="Powell A.J."/>
            <person name="Barry K."/>
            <person name="Miller A.N."/>
            <person name="Grigoriev I.V."/>
            <person name="Debuchy R."/>
            <person name="Gladieux P."/>
            <person name="Thoren M.H."/>
            <person name="Johannesson H."/>
        </authorList>
    </citation>
    <scope>NUCLEOTIDE SEQUENCE</scope>
    <source>
        <strain evidence="1">CBS 232.78</strain>
    </source>
</reference>
<proteinExistence type="predicted"/>
<protein>
    <submittedName>
        <fullName evidence="1">Uncharacterized protein</fullName>
    </submittedName>
</protein>
<evidence type="ECO:0000313" key="1">
    <source>
        <dbReference type="EMBL" id="KAK3394885.1"/>
    </source>
</evidence>
<dbReference type="EMBL" id="JAULSW010000001">
    <property type="protein sequence ID" value="KAK3394885.1"/>
    <property type="molecule type" value="Genomic_DNA"/>
</dbReference>
<name>A0AAE0U8W3_9PEZI</name>
<organism evidence="1 2">
    <name type="scientific">Podospora didyma</name>
    <dbReference type="NCBI Taxonomy" id="330526"/>
    <lineage>
        <taxon>Eukaryota</taxon>
        <taxon>Fungi</taxon>
        <taxon>Dikarya</taxon>
        <taxon>Ascomycota</taxon>
        <taxon>Pezizomycotina</taxon>
        <taxon>Sordariomycetes</taxon>
        <taxon>Sordariomycetidae</taxon>
        <taxon>Sordariales</taxon>
        <taxon>Podosporaceae</taxon>
        <taxon>Podospora</taxon>
    </lineage>
</organism>
<accession>A0AAE0U8W3</accession>